<dbReference type="GeneID" id="37001185"/>
<keyword evidence="3" id="KW-0677">Repeat</keyword>
<proteinExistence type="predicted"/>
<dbReference type="Pfam" id="PF08295">
    <property type="entry name" value="Sin3_corepress"/>
    <property type="match status" value="1"/>
</dbReference>
<dbReference type="Proteomes" id="UP000244406">
    <property type="component" value="Unassembled WGS sequence"/>
</dbReference>
<feature type="compositionally biased region" description="Polar residues" evidence="8">
    <location>
        <begin position="26"/>
        <end position="38"/>
    </location>
</feature>
<feature type="domain" description="Histone deacetylase interacting" evidence="9">
    <location>
        <begin position="685"/>
        <end position="786"/>
    </location>
</feature>
<sequence length="1520" mass="172227">MTNQQDRWSNQGIPLGQPFKYVLPSSDITPSTNSSRQNPPVLPPPATLEAGGQPFSPFPNLPALGNRANNSSGHVFTIPSISSNDDRRPSGGQPTPSSQGQAPQGSSQGPHLPHVQGFSSLPQNPPRPSNSIYNITNRDPPEEKVKEEPQPQGQPQQQQQPPHQSSPQTQPAASQKSQPHGSHDPQRTASAPSGTQEQQAQGPIGPASQPQGPLPPGVLNRSSSSSAYRPLNVKDALSYLDQVKIQFYNQADVYNNFLDIMKDFKSQSIDTPGVIDRVSTLFRGHPNLIQGFNTFLPPGYRIECSLDPSDPNPIRVTTPTGTTTRPNMNLPPQQQQQQQQWNAEQMLPHQLQQFPTEQQQQQPGAGGQVEFNHAISYVNKIKTRFANQPDIYKQFLEILQTYQREQKPIGEVYEQVTSLFSSSPDLLNDFKQFLPDSGNQPLLQPGRSHDGPALLAQAQAQPHLQHVDKPPYFPGNNGSQLPPLGNFQPAAGGPMMNGEQQYRAHYEMPPQEMVMQGGAMMHEDMRRRSEQSAYENNYNEEAQYSSMRAGVQPSANKSKNGTPGAPTVLTKNGTKINPTLVPGVPEPVPPTAAVRQSSLSEELGFFDKVKKAIGNKQSYNEFLKFLNLYSQDIIDKATLIERVDYFLGDTHQDLLNWFKQFVGYKEETQHIEDITFKKHQIELSLCKAYGPSYRQLPKVETYMPCSGRDEMCWEVLNDEWVGHPTWASEDSGFISHRKNQYEEILFKIEEERLEFDYHIEANLRTIQTLETIANRIANMTAEQKANFKLPPGLGHTSQTIYKKVIRKVYDKDRGFEVIDALHENPAIAVPVVLKRLKQKDEEWKRAQREWNKVWREMEQKVFYKSLDHLGLTFKQADKKLLTAKQLVSEISTVKVEQQNKRVHPLTPKPQEQLDYVFEDFEVVYDIIKLAEFYIFHSSNYSSSDRDKLGAFFKYFIGFFFGISQETIEEALAARSREERGKEAEAKNPEDNGTHAEQNGTVESNNTKKRNRDQDLLRDVLKKQSKSRKEEKDASSASESEEPDLVDEVEKSGELWIRTASSNFSLDDMSREHKRDRFNFFCNTTIYVFFRHFRTLYERLEEIKGMNEEVAKEISARKIPQFAKDLNLVSHQLEEMGVQMVGSKDCYKQVLSLTERLLDGEIEHQWFEESLRQGYRNKAYKCYTIDKVVQALVKHMHTMITDSKTSEMVVLFEQDRKTPASTAKDQILYRMQVRSLMSNEENMFKIVIKEPENSVTIEFVALDDLTINDHENAEESYNYYVTSYVMSHPTEGVPASKINMPFHKAFIDAVEEEQCEGKASSDLRVSICENSYRLFFEPGAHDEFTANSVQQKQKEPTSTPEEKIETFKKLLDDEEFGWKANLSEEQSEKLSSNFDVLLKKGATEYRGIADAVEDVEMKDADETTEKPESKEDEEEDGETLKQEQKKSAEESSKGDSETTKVNPDTTVDADTTIFHDPNDTTIQQDVNETTNEEVTINAGADEEEGADTTAPEGGAQVNSTA</sequence>
<organism evidence="10 11">
    <name type="scientific">Candidozyma duobushaemuli</name>
    <dbReference type="NCBI Taxonomy" id="1231522"/>
    <lineage>
        <taxon>Eukaryota</taxon>
        <taxon>Fungi</taxon>
        <taxon>Dikarya</taxon>
        <taxon>Ascomycota</taxon>
        <taxon>Saccharomycotina</taxon>
        <taxon>Pichiomycetes</taxon>
        <taxon>Metschnikowiaceae</taxon>
        <taxon>Candidozyma</taxon>
    </lineage>
</organism>
<feature type="compositionally biased region" description="Polar residues" evidence="8">
    <location>
        <begin position="994"/>
        <end position="1004"/>
    </location>
</feature>
<evidence type="ECO:0000256" key="4">
    <source>
        <dbReference type="ARBA" id="ARBA00023015"/>
    </source>
</evidence>
<evidence type="ECO:0000256" key="3">
    <source>
        <dbReference type="ARBA" id="ARBA00022737"/>
    </source>
</evidence>
<keyword evidence="4" id="KW-0805">Transcription regulation</keyword>
<evidence type="ECO:0000313" key="10">
    <source>
        <dbReference type="EMBL" id="PVH18265.1"/>
    </source>
</evidence>
<feature type="compositionally biased region" description="Basic and acidic residues" evidence="8">
    <location>
        <begin position="139"/>
        <end position="149"/>
    </location>
</feature>
<feature type="compositionally biased region" description="Polar residues" evidence="8">
    <location>
        <begin position="187"/>
        <end position="201"/>
    </location>
</feature>
<dbReference type="FunFam" id="1.20.1160.11:FF:000002">
    <property type="entry name" value="Paired amphipathic helix protein SIN3"/>
    <property type="match status" value="1"/>
</dbReference>
<dbReference type="GO" id="GO:0000122">
    <property type="term" value="P:negative regulation of transcription by RNA polymerase II"/>
    <property type="evidence" value="ECO:0007669"/>
    <property type="project" value="TreeGrafter"/>
</dbReference>
<dbReference type="SMART" id="SM00761">
    <property type="entry name" value="HDAC_interact"/>
    <property type="match status" value="1"/>
</dbReference>
<evidence type="ECO:0000256" key="7">
    <source>
        <dbReference type="PROSITE-ProRule" id="PRU00810"/>
    </source>
</evidence>
<accession>A0A2V1AKH6</accession>
<gene>
    <name evidence="10" type="ORF">CXQ87_001185</name>
</gene>
<feature type="compositionally biased region" description="Polar residues" evidence="8">
    <location>
        <begin position="1"/>
        <end position="12"/>
    </location>
</feature>
<dbReference type="InterPro" id="IPR039774">
    <property type="entry name" value="Sin3-like"/>
</dbReference>
<keyword evidence="2" id="KW-0678">Repressor</keyword>
<dbReference type="InterPro" id="IPR036600">
    <property type="entry name" value="PAH_sf"/>
</dbReference>
<comment type="caution">
    <text evidence="10">The sequence shown here is derived from an EMBL/GenBank/DDBJ whole genome shotgun (WGS) entry which is preliminary data.</text>
</comment>
<keyword evidence="6 7" id="KW-0539">Nucleus</keyword>
<dbReference type="Pfam" id="PF02671">
    <property type="entry name" value="PAH"/>
    <property type="match status" value="3"/>
</dbReference>
<feature type="region of interest" description="Disordered" evidence="8">
    <location>
        <begin position="552"/>
        <end position="575"/>
    </location>
</feature>
<keyword evidence="5" id="KW-0804">Transcription</keyword>
<dbReference type="FunFam" id="1.20.1160.11:FF:000001">
    <property type="entry name" value="Paired amphipathic helix protein Sin3"/>
    <property type="match status" value="1"/>
</dbReference>
<dbReference type="RefSeq" id="XP_025339205.1">
    <property type="nucleotide sequence ID" value="XM_025479732.1"/>
</dbReference>
<feature type="compositionally biased region" description="Low complexity" evidence="8">
    <location>
        <begin position="90"/>
        <end position="110"/>
    </location>
</feature>
<feature type="region of interest" description="Disordered" evidence="8">
    <location>
        <begin position="321"/>
        <end position="343"/>
    </location>
</feature>
<feature type="region of interest" description="Disordered" evidence="8">
    <location>
        <begin position="1"/>
        <end position="226"/>
    </location>
</feature>
<evidence type="ECO:0000256" key="1">
    <source>
        <dbReference type="ARBA" id="ARBA00004123"/>
    </source>
</evidence>
<feature type="compositionally biased region" description="Basic and acidic residues" evidence="8">
    <location>
        <begin position="974"/>
        <end position="993"/>
    </location>
</feature>
<dbReference type="PROSITE" id="PS51477">
    <property type="entry name" value="PAH"/>
    <property type="match status" value="3"/>
</dbReference>
<dbReference type="PANTHER" id="PTHR12346">
    <property type="entry name" value="SIN3B-RELATED"/>
    <property type="match status" value="1"/>
</dbReference>
<dbReference type="FunFam" id="1.20.1160.11:FF:000003">
    <property type="entry name" value="Paired amphipathic helix SIN3-like protein"/>
    <property type="match status" value="1"/>
</dbReference>
<dbReference type="VEuPathDB" id="FungiDB:CXQ87_001185"/>
<feature type="compositionally biased region" description="Polar residues" evidence="8">
    <location>
        <begin position="1458"/>
        <end position="1468"/>
    </location>
</feature>
<reference evidence="10 11" key="1">
    <citation type="submission" date="2017-12" db="EMBL/GenBank/DDBJ databases">
        <title>Genome Sequence of the Amphotericin B-resistant Candida duobushaemulonii strain, B09383.</title>
        <authorList>
            <person name="Chow N.A."/>
            <person name="Gade L."/>
            <person name="Batra D."/>
            <person name="Rowe L.A."/>
            <person name="Loparev V.N."/>
            <person name="Litvintseva A.P."/>
        </authorList>
    </citation>
    <scope>NUCLEOTIDE SEQUENCE [LARGE SCALE GENOMIC DNA]</scope>
    <source>
        <strain evidence="10 11">B09383</strain>
    </source>
</reference>
<feature type="compositionally biased region" description="Basic and acidic residues" evidence="8">
    <location>
        <begin position="1011"/>
        <end position="1033"/>
    </location>
</feature>
<dbReference type="GO" id="GO:0033698">
    <property type="term" value="C:Rpd3L complex"/>
    <property type="evidence" value="ECO:0007669"/>
    <property type="project" value="UniProtKB-ARBA"/>
</dbReference>
<feature type="compositionally biased region" description="Basic and acidic residues" evidence="8">
    <location>
        <begin position="1414"/>
        <end position="1428"/>
    </location>
</feature>
<evidence type="ECO:0000256" key="5">
    <source>
        <dbReference type="ARBA" id="ARBA00023163"/>
    </source>
</evidence>
<dbReference type="Pfam" id="PF16879">
    <property type="entry name" value="Sin3a_C"/>
    <property type="match status" value="1"/>
</dbReference>
<feature type="compositionally biased region" description="Basic and acidic residues" evidence="8">
    <location>
        <begin position="1437"/>
        <end position="1457"/>
    </location>
</feature>
<evidence type="ECO:0000256" key="6">
    <source>
        <dbReference type="ARBA" id="ARBA00023242"/>
    </source>
</evidence>
<evidence type="ECO:0000256" key="2">
    <source>
        <dbReference type="ARBA" id="ARBA00022491"/>
    </source>
</evidence>
<name>A0A2V1AKH6_9ASCO</name>
<comment type="subcellular location">
    <subcellularLocation>
        <location evidence="1 7">Nucleus</location>
    </subcellularLocation>
</comment>
<dbReference type="GO" id="GO:0010628">
    <property type="term" value="P:positive regulation of gene expression"/>
    <property type="evidence" value="ECO:0007669"/>
    <property type="project" value="UniProtKB-ARBA"/>
</dbReference>
<dbReference type="InterPro" id="IPR003822">
    <property type="entry name" value="PAH"/>
</dbReference>
<dbReference type="InterPro" id="IPR013194">
    <property type="entry name" value="HDAC_interact_dom"/>
</dbReference>
<dbReference type="InterPro" id="IPR031693">
    <property type="entry name" value="Sin3_C"/>
</dbReference>
<dbReference type="GO" id="GO:0003714">
    <property type="term" value="F:transcription corepressor activity"/>
    <property type="evidence" value="ECO:0007669"/>
    <property type="project" value="InterPro"/>
</dbReference>
<dbReference type="PANTHER" id="PTHR12346:SF0">
    <property type="entry name" value="SIN3A, ISOFORM G"/>
    <property type="match status" value="1"/>
</dbReference>
<feature type="region of interest" description="Disordered" evidence="8">
    <location>
        <begin position="973"/>
        <end position="1047"/>
    </location>
</feature>
<feature type="compositionally biased region" description="Polar residues" evidence="8">
    <location>
        <begin position="1478"/>
        <end position="1493"/>
    </location>
</feature>
<evidence type="ECO:0000256" key="8">
    <source>
        <dbReference type="SAM" id="MobiDB-lite"/>
    </source>
</evidence>
<feature type="compositionally biased region" description="Polar residues" evidence="8">
    <location>
        <begin position="67"/>
        <end position="83"/>
    </location>
</feature>
<evidence type="ECO:0000259" key="9">
    <source>
        <dbReference type="SMART" id="SM00761"/>
    </source>
</evidence>
<dbReference type="SUPFAM" id="SSF47762">
    <property type="entry name" value="PAH2 domain"/>
    <property type="match status" value="3"/>
</dbReference>
<evidence type="ECO:0000313" key="11">
    <source>
        <dbReference type="Proteomes" id="UP000244406"/>
    </source>
</evidence>
<feature type="region of interest" description="Disordered" evidence="8">
    <location>
        <begin position="1409"/>
        <end position="1520"/>
    </location>
</feature>
<dbReference type="EMBL" id="PKFP01000008">
    <property type="protein sequence ID" value="PVH18265.1"/>
    <property type="molecule type" value="Genomic_DNA"/>
</dbReference>
<dbReference type="Gene3D" id="1.20.1160.11">
    <property type="entry name" value="Paired amphipathic helix"/>
    <property type="match status" value="3"/>
</dbReference>
<feature type="compositionally biased region" description="Low complexity" evidence="8">
    <location>
        <begin position="150"/>
        <end position="179"/>
    </location>
</feature>
<keyword evidence="11" id="KW-1185">Reference proteome</keyword>
<protein>
    <recommendedName>
        <fullName evidence="9">Histone deacetylase interacting domain-containing protein</fullName>
    </recommendedName>
</protein>